<sequence>MNSSLKINYKKNQIKIVTITSLLFLFIGVIITLFSTPISLTLNKQLFDLSNDANIEFNIRILFRFVLVSYIFVASIYKVIYSITAEREYSKKLMPIYWLYLLLGIIAISLLFIHPRYISDINNIYISLLLVPYMLLKSTHIFLHYFLRRNNKAGRISAIWYIISIFTNISILLAWIILSMIFVQGIKPQQNWINSDYYTEIRKFFHQRESAQLTDSLYSFIPILLVFLSLSILVVFSNIVFLNDYFKNIKTQDNKLIIAGIFSILFALIVWGVYITILKTINYQIFFQDEIKDFIIWISVNAALNFIIITTLLILIHHRFWFKIQALFKEIILFTLAVVQWSLLVLFILQNSNNTLIKINFLITFISSIVLFAILLSNMYLESQKSDFTQRFVLILLVIMGLVFWLNYFLQSNSNENLNIAFYPFWTNQLILIIFSLVCLLFLIVKVIFTIHLALTSRIIRRKEIKNEEKR</sequence>
<feature type="transmembrane region" description="Helical" evidence="1">
    <location>
        <begin position="392"/>
        <end position="410"/>
    </location>
</feature>
<dbReference type="RefSeq" id="WP_283827104.1">
    <property type="nucleotide sequence ID" value="NZ_JASDDP010000006.1"/>
</dbReference>
<accession>A0AAJ1PRV5</accession>
<feature type="transmembrane region" description="Helical" evidence="1">
    <location>
        <begin position="294"/>
        <end position="315"/>
    </location>
</feature>
<feature type="transmembrane region" description="Helical" evidence="1">
    <location>
        <begin position="96"/>
        <end position="118"/>
    </location>
</feature>
<keyword evidence="1" id="KW-0472">Membrane</keyword>
<keyword evidence="1" id="KW-1133">Transmembrane helix</keyword>
<keyword evidence="3" id="KW-1185">Reference proteome</keyword>
<comment type="caution">
    <text evidence="2">The sequence shown here is derived from an EMBL/GenBank/DDBJ whole genome shotgun (WGS) entry which is preliminary data.</text>
</comment>
<feature type="transmembrane region" description="Helical" evidence="1">
    <location>
        <begin position="62"/>
        <end position="84"/>
    </location>
</feature>
<feature type="transmembrane region" description="Helical" evidence="1">
    <location>
        <begin position="21"/>
        <end position="42"/>
    </location>
</feature>
<feature type="transmembrane region" description="Helical" evidence="1">
    <location>
        <begin position="254"/>
        <end position="274"/>
    </location>
</feature>
<keyword evidence="1" id="KW-0812">Transmembrane</keyword>
<dbReference type="EMBL" id="JASDDP010000006">
    <property type="protein sequence ID" value="MDJ1645563.1"/>
    <property type="molecule type" value="Genomic_DNA"/>
</dbReference>
<name>A0AAJ1PRV5_9MOLU</name>
<feature type="transmembrane region" description="Helical" evidence="1">
    <location>
        <begin position="430"/>
        <end position="455"/>
    </location>
</feature>
<feature type="transmembrane region" description="Helical" evidence="1">
    <location>
        <begin position="124"/>
        <end position="147"/>
    </location>
</feature>
<dbReference type="NCBIfam" id="NF045937">
    <property type="entry name" value="MSC_0624_12TM"/>
    <property type="match status" value="1"/>
</dbReference>
<feature type="transmembrane region" description="Helical" evidence="1">
    <location>
        <begin position="361"/>
        <end position="380"/>
    </location>
</feature>
<organism evidence="2 3">
    <name type="scientific">Mycoplasma phocimorsus</name>
    <dbReference type="NCBI Taxonomy" id="3045839"/>
    <lineage>
        <taxon>Bacteria</taxon>
        <taxon>Bacillati</taxon>
        <taxon>Mycoplasmatota</taxon>
        <taxon>Mollicutes</taxon>
        <taxon>Mycoplasmataceae</taxon>
        <taxon>Mycoplasma</taxon>
    </lineage>
</organism>
<feature type="transmembrane region" description="Helical" evidence="1">
    <location>
        <begin position="159"/>
        <end position="183"/>
    </location>
</feature>
<evidence type="ECO:0000256" key="1">
    <source>
        <dbReference type="SAM" id="Phobius"/>
    </source>
</evidence>
<dbReference type="Proteomes" id="UP001224428">
    <property type="component" value="Unassembled WGS sequence"/>
</dbReference>
<protein>
    <submittedName>
        <fullName evidence="2">Uncharacterized protein</fullName>
    </submittedName>
</protein>
<feature type="transmembrane region" description="Helical" evidence="1">
    <location>
        <begin position="217"/>
        <end position="242"/>
    </location>
</feature>
<proteinExistence type="predicted"/>
<evidence type="ECO:0000313" key="3">
    <source>
        <dbReference type="Proteomes" id="UP001224428"/>
    </source>
</evidence>
<gene>
    <name evidence="2" type="ORF">QLQ80_00465</name>
</gene>
<reference evidence="2" key="1">
    <citation type="submission" date="2023-05" db="EMBL/GenBank/DDBJ databases">
        <title>Mycoplasma phocimorsus sp. nov., isolated from Scandinavian patients with seal finger or septic arthritis after contact with seals.</title>
        <authorList>
            <person name="Skafte-Holm A."/>
            <person name="Pedersen T.R."/>
            <person name="Froelund M."/>
            <person name="Stegger M."/>
            <person name="Qvortrup K."/>
            <person name="Michaels D.L."/>
            <person name="Brown D.R."/>
            <person name="Jensen J.S."/>
        </authorList>
    </citation>
    <scope>NUCLEOTIDE SEQUENCE</scope>
    <source>
        <strain evidence="2">M5725</strain>
    </source>
</reference>
<dbReference type="AlphaFoldDB" id="A0AAJ1PRV5"/>
<feature type="transmembrane region" description="Helical" evidence="1">
    <location>
        <begin position="327"/>
        <end position="349"/>
    </location>
</feature>
<evidence type="ECO:0000313" key="2">
    <source>
        <dbReference type="EMBL" id="MDJ1645563.1"/>
    </source>
</evidence>